<sequence>MKSICELARLVDGAEIIGNKEIEIAGIEHDSRKVGKGTLFVCIPGVHVDGHQFIRQAAVAGACAILTTRRDVEVPDGMTILLVPELRAALDAMVPYFYDYPARSMRIIGITGTNGKTTTSYITRAILRHAGYKVGLIGTIQIMMEEEVFPIHNTTPDVVELQHTLAIMRDRGMDYVVMEVSSHALDQDRVAGIEFDTAVFTNLTQDHLDYHKTLENYMLAKAKLFDHVSEPGVKQGKTAVVNVDDAAGKTMLAHADCAHLTYAIRQPADLRATDVHVLAGGANFTLNHDSFGTMPLQLHITGIFNVYNVMSAVGAALAEHVSPENIAAVLRTFTSVPGRFELVKAGQDFSIIVDYAHTPDGVENVLRTAREIAKKKIIAVFGCGGDRDRTKRPIMGRLAAKLADVVIATSDNPRSEDPESILDEVEAGVRETIGDKHHERIADRREAIFRAVELAEPEDLVIILGKGHENYQILKDGTIHFDDKEVACEAVAARREGKGCRHSS</sequence>
<dbReference type="Pfam" id="PF01225">
    <property type="entry name" value="Mur_ligase"/>
    <property type="match status" value="1"/>
</dbReference>
<comment type="pathway">
    <text evidence="1 8 9">Cell wall biogenesis; peptidoglycan biosynthesis.</text>
</comment>
<reference evidence="13 14" key="1">
    <citation type="submission" date="2019-08" db="EMBL/GenBank/DDBJ databases">
        <title>In-depth cultivation of the pig gut microbiome towards novel bacterial diversity and tailored functional studies.</title>
        <authorList>
            <person name="Wylensek D."/>
            <person name="Hitch T.C.A."/>
            <person name="Clavel T."/>
        </authorList>
    </citation>
    <scope>NUCLEOTIDE SEQUENCE [LARGE SCALE GENOMIC DNA]</scope>
    <source>
        <strain evidence="14">WCA-380-WT-3B3</strain>
    </source>
</reference>
<keyword evidence="8 13" id="KW-0436">Ligase</keyword>
<feature type="binding site" evidence="8">
    <location>
        <position position="153"/>
    </location>
    <ligand>
        <name>UDP-N-acetyl-alpha-D-muramoyl-L-alanyl-D-glutamate</name>
        <dbReference type="ChEBI" id="CHEBI:83900"/>
    </ligand>
</feature>
<dbReference type="InterPro" id="IPR005761">
    <property type="entry name" value="UDP-N-AcMur-Glu-dNH2Pim_ligase"/>
</dbReference>
<dbReference type="UniPathway" id="UPA00219"/>
<comment type="cofactor">
    <cofactor evidence="8">
        <name>Mg(2+)</name>
        <dbReference type="ChEBI" id="CHEBI:18420"/>
    </cofactor>
</comment>
<evidence type="ECO:0000256" key="3">
    <source>
        <dbReference type="ARBA" id="ARBA00022618"/>
    </source>
</evidence>
<keyword evidence="8" id="KW-0067">ATP-binding</keyword>
<evidence type="ECO:0000256" key="6">
    <source>
        <dbReference type="ARBA" id="ARBA00023306"/>
    </source>
</evidence>
<feature type="binding site" evidence="8">
    <location>
        <position position="387"/>
    </location>
    <ligand>
        <name>meso-2,6-diaminopimelate</name>
        <dbReference type="ChEBI" id="CHEBI:57791"/>
    </ligand>
</feature>
<dbReference type="GO" id="GO:0051301">
    <property type="term" value="P:cell division"/>
    <property type="evidence" value="ECO:0007669"/>
    <property type="project" value="UniProtKB-KW"/>
</dbReference>
<feature type="binding site" evidence="8">
    <location>
        <position position="187"/>
    </location>
    <ligand>
        <name>UDP-N-acetyl-alpha-D-muramoyl-L-alanyl-D-glutamate</name>
        <dbReference type="ChEBI" id="CHEBI:83900"/>
    </ligand>
</feature>
<dbReference type="HAMAP" id="MF_00208">
    <property type="entry name" value="MurE"/>
    <property type="match status" value="1"/>
</dbReference>
<keyword evidence="4 8" id="KW-0133">Cell shape</keyword>
<keyword evidence="8" id="KW-0460">Magnesium</keyword>
<dbReference type="InterPro" id="IPR000713">
    <property type="entry name" value="Mur_ligase_N"/>
</dbReference>
<evidence type="ECO:0000259" key="10">
    <source>
        <dbReference type="Pfam" id="PF01225"/>
    </source>
</evidence>
<organism evidence="13 14">
    <name type="scientific">Selenomonas montiformis</name>
    <dbReference type="NCBI Taxonomy" id="2652285"/>
    <lineage>
        <taxon>Bacteria</taxon>
        <taxon>Bacillati</taxon>
        <taxon>Bacillota</taxon>
        <taxon>Negativicutes</taxon>
        <taxon>Selenomonadales</taxon>
        <taxon>Selenomonadaceae</taxon>
        <taxon>Selenomonas</taxon>
    </lineage>
</organism>
<dbReference type="InterPro" id="IPR035911">
    <property type="entry name" value="MurE/MurF_N"/>
</dbReference>
<dbReference type="EMBL" id="VUNL01000009">
    <property type="protein sequence ID" value="MSV25325.1"/>
    <property type="molecule type" value="Genomic_DNA"/>
</dbReference>
<dbReference type="NCBIfam" id="NF001126">
    <property type="entry name" value="PRK00139.1-4"/>
    <property type="match status" value="1"/>
</dbReference>
<dbReference type="NCBIfam" id="NF001124">
    <property type="entry name" value="PRK00139.1-2"/>
    <property type="match status" value="1"/>
</dbReference>
<feature type="short sequence motif" description="Meso-diaminopimelate recognition motif" evidence="8">
    <location>
        <begin position="411"/>
        <end position="414"/>
    </location>
</feature>
<feature type="binding site" evidence="8">
    <location>
        <begin position="112"/>
        <end position="118"/>
    </location>
    <ligand>
        <name>ATP</name>
        <dbReference type="ChEBI" id="CHEBI:30616"/>
    </ligand>
</feature>
<dbReference type="EC" id="6.3.2.13" evidence="8"/>
<dbReference type="Pfam" id="PF08245">
    <property type="entry name" value="Mur_ligase_M"/>
    <property type="match status" value="1"/>
</dbReference>
<feature type="binding site" evidence="8">
    <location>
        <begin position="154"/>
        <end position="155"/>
    </location>
    <ligand>
        <name>UDP-N-acetyl-alpha-D-muramoyl-L-alanyl-D-glutamate</name>
        <dbReference type="ChEBI" id="CHEBI:83900"/>
    </ligand>
</feature>
<evidence type="ECO:0000259" key="12">
    <source>
        <dbReference type="Pfam" id="PF08245"/>
    </source>
</evidence>
<dbReference type="GO" id="GO:0071555">
    <property type="term" value="P:cell wall organization"/>
    <property type="evidence" value="ECO:0007669"/>
    <property type="project" value="UniProtKB-KW"/>
</dbReference>
<feature type="domain" description="Mur ligase central" evidence="12">
    <location>
        <begin position="110"/>
        <end position="316"/>
    </location>
</feature>
<accession>A0A6I2UY97</accession>
<dbReference type="InterPro" id="IPR036615">
    <property type="entry name" value="Mur_ligase_C_dom_sf"/>
</dbReference>
<comment type="PTM">
    <text evidence="8">Carboxylation is probably crucial for Mg(2+) binding and, consequently, for the gamma-phosphate positioning of ATP.</text>
</comment>
<protein>
    <recommendedName>
        <fullName evidence="8">UDP-N-acetylmuramoyl-L-alanyl-D-glutamate--2,6-diaminopimelate ligase</fullName>
        <ecNumber evidence="8">6.3.2.13</ecNumber>
    </recommendedName>
    <alternativeName>
        <fullName evidence="8">Meso-A2pm-adding enzyme</fullName>
    </alternativeName>
    <alternativeName>
        <fullName evidence="8">Meso-diaminopimelate-adding enzyme</fullName>
    </alternativeName>
    <alternativeName>
        <fullName evidence="8">UDP-MurNAc-L-Ala-D-Glu:meso-diaminopimelate ligase</fullName>
    </alternativeName>
    <alternativeName>
        <fullName evidence="8">UDP-MurNAc-tripeptide synthetase</fullName>
    </alternativeName>
    <alternativeName>
        <fullName evidence="8">UDP-N-acetylmuramyl-tripeptide synthetase</fullName>
    </alternativeName>
</protein>
<dbReference type="PANTHER" id="PTHR23135">
    <property type="entry name" value="MUR LIGASE FAMILY MEMBER"/>
    <property type="match status" value="1"/>
</dbReference>
<dbReference type="SUPFAM" id="SSF53623">
    <property type="entry name" value="MurD-like peptide ligases, catalytic domain"/>
    <property type="match status" value="1"/>
</dbReference>
<keyword evidence="6 8" id="KW-0131">Cell cycle</keyword>
<evidence type="ECO:0000313" key="14">
    <source>
        <dbReference type="Proteomes" id="UP000430222"/>
    </source>
</evidence>
<name>A0A6I2UY97_9FIRM</name>
<feature type="domain" description="Mur ligase C-terminal" evidence="11">
    <location>
        <begin position="338"/>
        <end position="467"/>
    </location>
</feature>
<comment type="caution">
    <text evidence="8">Lacks conserved residue(s) required for the propagation of feature annotation.</text>
</comment>
<evidence type="ECO:0000256" key="7">
    <source>
        <dbReference type="ARBA" id="ARBA00023316"/>
    </source>
</evidence>
<comment type="subcellular location">
    <subcellularLocation>
        <location evidence="8 9">Cytoplasm</location>
    </subcellularLocation>
</comment>
<feature type="binding site" evidence="8">
    <location>
        <position position="469"/>
    </location>
    <ligand>
        <name>meso-2,6-diaminopimelate</name>
        <dbReference type="ChEBI" id="CHEBI:57791"/>
    </ligand>
</feature>
<dbReference type="Gene3D" id="3.40.1390.10">
    <property type="entry name" value="MurE/MurF, N-terminal domain"/>
    <property type="match status" value="1"/>
</dbReference>
<feature type="binding site" evidence="8">
    <location>
        <position position="181"/>
    </location>
    <ligand>
        <name>UDP-N-acetyl-alpha-D-muramoyl-L-alanyl-D-glutamate</name>
        <dbReference type="ChEBI" id="CHEBI:83900"/>
    </ligand>
</feature>
<proteinExistence type="inferred from homology"/>
<evidence type="ECO:0000256" key="4">
    <source>
        <dbReference type="ARBA" id="ARBA00022960"/>
    </source>
</evidence>
<keyword evidence="3 8" id="KW-0132">Cell division</keyword>
<dbReference type="InterPro" id="IPR004101">
    <property type="entry name" value="Mur_ligase_C"/>
</dbReference>
<feature type="binding site" evidence="8">
    <location>
        <position position="465"/>
    </location>
    <ligand>
        <name>meso-2,6-diaminopimelate</name>
        <dbReference type="ChEBI" id="CHEBI:57791"/>
    </ligand>
</feature>
<comment type="similarity">
    <text evidence="2 8">Belongs to the MurCDEF family. MurE subfamily.</text>
</comment>
<evidence type="ECO:0000256" key="5">
    <source>
        <dbReference type="ARBA" id="ARBA00022984"/>
    </source>
</evidence>
<dbReference type="GO" id="GO:0000287">
    <property type="term" value="F:magnesium ion binding"/>
    <property type="evidence" value="ECO:0007669"/>
    <property type="project" value="UniProtKB-UniRule"/>
</dbReference>
<feature type="binding site" evidence="8">
    <location>
        <position position="189"/>
    </location>
    <ligand>
        <name>UDP-N-acetyl-alpha-D-muramoyl-L-alanyl-D-glutamate</name>
        <dbReference type="ChEBI" id="CHEBI:83900"/>
    </ligand>
</feature>
<comment type="caution">
    <text evidence="13">The sequence shown here is derived from an EMBL/GenBank/DDBJ whole genome shotgun (WGS) entry which is preliminary data.</text>
</comment>
<dbReference type="InterPro" id="IPR013221">
    <property type="entry name" value="Mur_ligase_cen"/>
</dbReference>
<gene>
    <name evidence="8" type="primary">murE</name>
    <name evidence="13" type="ORF">FYJ78_09065</name>
</gene>
<evidence type="ECO:0000256" key="1">
    <source>
        <dbReference type="ARBA" id="ARBA00004752"/>
    </source>
</evidence>
<dbReference type="Proteomes" id="UP000430222">
    <property type="component" value="Unassembled WGS sequence"/>
</dbReference>
<dbReference type="SUPFAM" id="SSF63418">
    <property type="entry name" value="MurE/MurF N-terminal domain"/>
    <property type="match status" value="1"/>
</dbReference>
<dbReference type="Gene3D" id="3.90.190.20">
    <property type="entry name" value="Mur ligase, C-terminal domain"/>
    <property type="match status" value="1"/>
</dbReference>
<evidence type="ECO:0000256" key="8">
    <source>
        <dbReference type="HAMAP-Rule" id="MF_00208"/>
    </source>
</evidence>
<dbReference type="GO" id="GO:0008765">
    <property type="term" value="F:UDP-N-acetylmuramoylalanyl-D-glutamate-2,6-diaminopimelate ligase activity"/>
    <property type="evidence" value="ECO:0007669"/>
    <property type="project" value="UniProtKB-UniRule"/>
</dbReference>
<feature type="binding site" evidence="8">
    <location>
        <position position="31"/>
    </location>
    <ligand>
        <name>UDP-N-acetyl-alpha-D-muramoyl-L-alanyl-D-glutamate</name>
        <dbReference type="ChEBI" id="CHEBI:83900"/>
    </ligand>
</feature>
<feature type="domain" description="Mur ligase N-terminal catalytic" evidence="10">
    <location>
        <begin position="23"/>
        <end position="73"/>
    </location>
</feature>
<evidence type="ECO:0000256" key="2">
    <source>
        <dbReference type="ARBA" id="ARBA00005898"/>
    </source>
</evidence>
<feature type="binding site" evidence="8">
    <location>
        <begin position="411"/>
        <end position="414"/>
    </location>
    <ligand>
        <name>meso-2,6-diaminopimelate</name>
        <dbReference type="ChEBI" id="CHEBI:57791"/>
    </ligand>
</feature>
<dbReference type="NCBIfam" id="TIGR01085">
    <property type="entry name" value="murE"/>
    <property type="match status" value="1"/>
</dbReference>
<dbReference type="GO" id="GO:0009252">
    <property type="term" value="P:peptidoglycan biosynthetic process"/>
    <property type="evidence" value="ECO:0007669"/>
    <property type="project" value="UniProtKB-UniRule"/>
</dbReference>
<feature type="modified residue" description="N6-carboxylysine" evidence="8">
    <location>
        <position position="221"/>
    </location>
</feature>
<comment type="function">
    <text evidence="8">Catalyzes the addition of meso-diaminopimelic acid to the nucleotide precursor UDP-N-acetylmuramoyl-L-alanyl-D-glutamate (UMAG) in the biosynthesis of bacterial cell-wall peptidoglycan.</text>
</comment>
<dbReference type="AlphaFoldDB" id="A0A6I2UY97"/>
<dbReference type="PANTHER" id="PTHR23135:SF4">
    <property type="entry name" value="UDP-N-ACETYLMURAMOYL-L-ALANYL-D-GLUTAMATE--2,6-DIAMINOPIMELATE LIGASE MURE HOMOLOG, CHLOROPLASTIC"/>
    <property type="match status" value="1"/>
</dbReference>
<keyword evidence="8" id="KW-0963">Cytoplasm</keyword>
<evidence type="ECO:0000256" key="9">
    <source>
        <dbReference type="RuleBase" id="RU004135"/>
    </source>
</evidence>
<dbReference type="GO" id="GO:0008360">
    <property type="term" value="P:regulation of cell shape"/>
    <property type="evidence" value="ECO:0007669"/>
    <property type="project" value="UniProtKB-KW"/>
</dbReference>
<evidence type="ECO:0000313" key="13">
    <source>
        <dbReference type="EMBL" id="MSV25325.1"/>
    </source>
</evidence>
<dbReference type="Gene3D" id="3.40.1190.10">
    <property type="entry name" value="Mur-like, catalytic domain"/>
    <property type="match status" value="1"/>
</dbReference>
<keyword evidence="8" id="KW-0547">Nucleotide-binding</keyword>
<dbReference type="RefSeq" id="WP_154621085.1">
    <property type="nucleotide sequence ID" value="NZ_VUNL01000009.1"/>
</dbReference>
<comment type="catalytic activity">
    <reaction evidence="8">
        <text>UDP-N-acetyl-alpha-D-muramoyl-L-alanyl-D-glutamate + meso-2,6-diaminopimelate + ATP = UDP-N-acetyl-alpha-D-muramoyl-L-alanyl-gamma-D-glutamyl-meso-2,6-diaminopimelate + ADP + phosphate + H(+)</text>
        <dbReference type="Rhea" id="RHEA:23676"/>
        <dbReference type="ChEBI" id="CHEBI:15378"/>
        <dbReference type="ChEBI" id="CHEBI:30616"/>
        <dbReference type="ChEBI" id="CHEBI:43474"/>
        <dbReference type="ChEBI" id="CHEBI:57791"/>
        <dbReference type="ChEBI" id="CHEBI:83900"/>
        <dbReference type="ChEBI" id="CHEBI:83905"/>
        <dbReference type="ChEBI" id="CHEBI:456216"/>
        <dbReference type="EC" id="6.3.2.13"/>
    </reaction>
</comment>
<keyword evidence="7 8" id="KW-0961">Cell wall biogenesis/degradation</keyword>
<evidence type="ECO:0000259" key="11">
    <source>
        <dbReference type="Pfam" id="PF02875"/>
    </source>
</evidence>
<dbReference type="InterPro" id="IPR036565">
    <property type="entry name" value="Mur-like_cat_sf"/>
</dbReference>
<dbReference type="GO" id="GO:0005737">
    <property type="term" value="C:cytoplasm"/>
    <property type="evidence" value="ECO:0007669"/>
    <property type="project" value="UniProtKB-SubCell"/>
</dbReference>
<keyword evidence="14" id="KW-1185">Reference proteome</keyword>
<dbReference type="GO" id="GO:0005524">
    <property type="term" value="F:ATP binding"/>
    <property type="evidence" value="ECO:0007669"/>
    <property type="project" value="UniProtKB-UniRule"/>
</dbReference>
<dbReference type="Pfam" id="PF02875">
    <property type="entry name" value="Mur_ligase_C"/>
    <property type="match status" value="1"/>
</dbReference>
<keyword evidence="5 8" id="KW-0573">Peptidoglycan synthesis</keyword>
<dbReference type="SUPFAM" id="SSF53244">
    <property type="entry name" value="MurD-like peptide ligases, peptide-binding domain"/>
    <property type="match status" value="1"/>
</dbReference>